<dbReference type="SMART" id="SM00283">
    <property type="entry name" value="MA"/>
    <property type="match status" value="1"/>
</dbReference>
<reference evidence="4 5" key="1">
    <citation type="submission" date="2018-09" db="EMBL/GenBank/DDBJ databases">
        <authorList>
            <person name="Zhu H."/>
        </authorList>
    </citation>
    <scope>NUCLEOTIDE SEQUENCE [LARGE SCALE GENOMIC DNA]</scope>
    <source>
        <strain evidence="4 5">K2W22B-5</strain>
    </source>
</reference>
<dbReference type="Proteomes" id="UP000283458">
    <property type="component" value="Unassembled WGS sequence"/>
</dbReference>
<dbReference type="RefSeq" id="WP_119832948.1">
    <property type="nucleotide sequence ID" value="NZ_QYUL01000003.1"/>
</dbReference>
<dbReference type="GO" id="GO:0016020">
    <property type="term" value="C:membrane"/>
    <property type="evidence" value="ECO:0007669"/>
    <property type="project" value="InterPro"/>
</dbReference>
<dbReference type="SUPFAM" id="SSF58104">
    <property type="entry name" value="Methyl-accepting chemotaxis protein (MCP) signaling domain"/>
    <property type="match status" value="1"/>
</dbReference>
<sequence length="482" mass="51404">MDGSSVIASSLHDRHLDRIADAAGGMSVDIAEISGRIEDISARMDRGAATLGNLHAASIAMAQAGERIAGSARATCGEVDAARGRVDGSRATLDGAIGSINALVSTVGAIDAELNELREVMKGVGKVAREINAIARQTNLLALNATIEAARAGDAGRGFAVVATEVKALSRKTAEATVEIEGTLRTLDERARRLLDHGAAGTERAAAVRSGADAIAGVFAAVSEVMDMVATESTRIDGEAATIHDQCRDMEGRMAQIAGDIASSSADVGRARDQVASLLSLGESLIEATVDMGVETVDSPFLRRARQVAIQLATRLEAGLAIGEISEADLFDEEYVPVANSNPRQFKTRFTDFTDRALPDILEPAFAADPRTASCVAVDRNGYLPTHNQRYANPQGPDPVWNAAHCRNRRIFDDRAGLAAARNRKPFILQTYRRDMGGGQFVTIKEVSTPILVRGRHWGAVRLNYRHESARKAADHQPTNRH</sequence>
<evidence type="ECO:0000259" key="3">
    <source>
        <dbReference type="PROSITE" id="PS50111"/>
    </source>
</evidence>
<evidence type="ECO:0000313" key="5">
    <source>
        <dbReference type="Proteomes" id="UP000283458"/>
    </source>
</evidence>
<dbReference type="OrthoDB" id="2489132at2"/>
<dbReference type="Gene3D" id="1.10.287.950">
    <property type="entry name" value="Methyl-accepting chemotaxis protein"/>
    <property type="match status" value="1"/>
</dbReference>
<dbReference type="GO" id="GO:0007165">
    <property type="term" value="P:signal transduction"/>
    <property type="evidence" value="ECO:0007669"/>
    <property type="project" value="UniProtKB-KW"/>
</dbReference>
<dbReference type="AlphaFoldDB" id="A0A418VSN8"/>
<keyword evidence="1 2" id="KW-0807">Transducer</keyword>
<keyword evidence="5" id="KW-1185">Reference proteome</keyword>
<proteinExistence type="predicted"/>
<dbReference type="PANTHER" id="PTHR32089:SF112">
    <property type="entry name" value="LYSOZYME-LIKE PROTEIN-RELATED"/>
    <property type="match status" value="1"/>
</dbReference>
<protein>
    <submittedName>
        <fullName evidence="4">Methyl-accepting chemotaxis protein</fullName>
    </submittedName>
</protein>
<organism evidence="4 5">
    <name type="scientific">Azospirillum cavernae</name>
    <dbReference type="NCBI Taxonomy" id="2320860"/>
    <lineage>
        <taxon>Bacteria</taxon>
        <taxon>Pseudomonadati</taxon>
        <taxon>Pseudomonadota</taxon>
        <taxon>Alphaproteobacteria</taxon>
        <taxon>Rhodospirillales</taxon>
        <taxon>Azospirillaceae</taxon>
        <taxon>Azospirillum</taxon>
    </lineage>
</organism>
<name>A0A418VSN8_9PROT</name>
<feature type="domain" description="Methyl-accepting transducer" evidence="3">
    <location>
        <begin position="15"/>
        <end position="276"/>
    </location>
</feature>
<evidence type="ECO:0000256" key="1">
    <source>
        <dbReference type="ARBA" id="ARBA00023224"/>
    </source>
</evidence>
<dbReference type="PANTHER" id="PTHR32089">
    <property type="entry name" value="METHYL-ACCEPTING CHEMOTAXIS PROTEIN MCPB"/>
    <property type="match status" value="1"/>
</dbReference>
<gene>
    <name evidence="4" type="ORF">D3877_22260</name>
</gene>
<dbReference type="PROSITE" id="PS50111">
    <property type="entry name" value="CHEMOTAXIS_TRANSDUC_2"/>
    <property type="match status" value="1"/>
</dbReference>
<evidence type="ECO:0000313" key="4">
    <source>
        <dbReference type="EMBL" id="RJF79493.1"/>
    </source>
</evidence>
<dbReference type="EMBL" id="QYUL01000003">
    <property type="protein sequence ID" value="RJF79493.1"/>
    <property type="molecule type" value="Genomic_DNA"/>
</dbReference>
<accession>A0A418VSN8</accession>
<dbReference type="Pfam" id="PF00015">
    <property type="entry name" value="MCPsignal"/>
    <property type="match status" value="1"/>
</dbReference>
<comment type="caution">
    <text evidence="4">The sequence shown here is derived from an EMBL/GenBank/DDBJ whole genome shotgun (WGS) entry which is preliminary data.</text>
</comment>
<dbReference type="InterPro" id="IPR004089">
    <property type="entry name" value="MCPsignal_dom"/>
</dbReference>
<evidence type="ECO:0000256" key="2">
    <source>
        <dbReference type="PROSITE-ProRule" id="PRU00284"/>
    </source>
</evidence>